<dbReference type="Pfam" id="PF08447">
    <property type="entry name" value="PAS_3"/>
    <property type="match status" value="1"/>
</dbReference>
<keyword evidence="15" id="KW-1185">Reference proteome</keyword>
<feature type="coiled-coil region" evidence="12">
    <location>
        <begin position="463"/>
        <end position="501"/>
    </location>
</feature>
<dbReference type="PRINTS" id="PR00260">
    <property type="entry name" value="CHEMTRNSDUCR"/>
</dbReference>
<evidence type="ECO:0000256" key="4">
    <source>
        <dbReference type="ARBA" id="ARBA00022500"/>
    </source>
</evidence>
<evidence type="ECO:0000256" key="11">
    <source>
        <dbReference type="PROSITE-ProRule" id="PRU00284"/>
    </source>
</evidence>
<dbReference type="PANTHER" id="PTHR32089:SF112">
    <property type="entry name" value="LYSOZYME-LIKE PROTEIN-RELATED"/>
    <property type="match status" value="1"/>
</dbReference>
<feature type="domain" description="Methyl-accepting transducer" evidence="13">
    <location>
        <begin position="242"/>
        <end position="478"/>
    </location>
</feature>
<sequence>MRNNQPVTQREVMLSADGHLVSSTNLKGVITHCNDHFIRISGFSKEELNGSPHNLVRHPDMPTAAFADLWNTVKAGQHWMGIVKNRTKNGDHYWVDAYVTPLYERDQIVGYESVRIAPSRDQIQRAEKAYQLLNSGKNPLQRWSHLRPMLPTALPWLIAVGASLYGSDNLLLQGVIGLSAAFSVFRQYQQEAAFIRYGQDVINNRLMAWIYTGRDDAHGQLAFAQHAMRRRLQTVLVRIADNTSSLVSATSNTLNLSQNTLERVRRQHSYTQQVEQVSTAIQHTALQLNENNQQSQQASQQAVSNATSGENDIKVMMTQTESLQDELKGTAEAISRLASETQGVDRFLQAISDIAEQTNLLALNAAIEAARAGEQGRGFAVVADEVRNLAQRTQESAAEIQLIVTGLNQHSGHAVEAMNKGQHSTEQTLERARQVNGVFSTIRHELSEIQAMTNANSRSASEQNQAADQIRDHLTQLESLAQEAEQLAGSMNSECEQLAQLMDDQNRIIQRFQQSS</sequence>
<keyword evidence="2" id="KW-1003">Cell membrane</keyword>
<keyword evidence="5" id="KW-0997">Cell inner membrane</keyword>
<dbReference type="NCBIfam" id="TIGR00229">
    <property type="entry name" value="sensory_box"/>
    <property type="match status" value="1"/>
</dbReference>
<dbReference type="GO" id="GO:0004888">
    <property type="term" value="F:transmembrane signaling receptor activity"/>
    <property type="evidence" value="ECO:0007669"/>
    <property type="project" value="InterPro"/>
</dbReference>
<keyword evidence="3" id="KW-0488">Methylation</keyword>
<dbReference type="Gene3D" id="3.30.450.20">
    <property type="entry name" value="PAS domain"/>
    <property type="match status" value="1"/>
</dbReference>
<dbReference type="GO" id="GO:0005886">
    <property type="term" value="C:plasma membrane"/>
    <property type="evidence" value="ECO:0007669"/>
    <property type="project" value="UniProtKB-SubCell"/>
</dbReference>
<keyword evidence="6" id="KW-0812">Transmembrane</keyword>
<comment type="similarity">
    <text evidence="10">Belongs to the methyl-accepting chemotaxis (MCP) protein family.</text>
</comment>
<dbReference type="SUPFAM" id="SSF58104">
    <property type="entry name" value="Methyl-accepting chemotaxis protein (MCP) signaling domain"/>
    <property type="match status" value="1"/>
</dbReference>
<name>A0A9X2WBK3_9GAMM</name>
<organism evidence="14 15">
    <name type="scientific">Thalassolituus pacificus</name>
    <dbReference type="NCBI Taxonomy" id="2975440"/>
    <lineage>
        <taxon>Bacteria</taxon>
        <taxon>Pseudomonadati</taxon>
        <taxon>Pseudomonadota</taxon>
        <taxon>Gammaproteobacteria</taxon>
        <taxon>Oceanospirillales</taxon>
        <taxon>Oceanospirillaceae</taxon>
        <taxon>Thalassolituus</taxon>
    </lineage>
</organism>
<reference evidence="14" key="1">
    <citation type="journal article" date="2022" name="Front. Microbiol.">
        <title>Genome-based taxonomic rearrangement of Oceanobacter-related bacteria including the description of Thalassolituus hydrocarbonoclasticus sp. nov. and Thalassolituus pacificus sp. nov. and emended description of the genus Thalassolituus.</title>
        <authorList>
            <person name="Dong C."/>
            <person name="Wei L."/>
            <person name="Wang J."/>
            <person name="Lai Q."/>
            <person name="Huang Z."/>
            <person name="Shao Z."/>
        </authorList>
    </citation>
    <scope>NUCLEOTIDE SEQUENCE</scope>
    <source>
        <strain evidence="14">59MF3M-4</strain>
    </source>
</reference>
<comment type="subcellular location">
    <subcellularLocation>
        <location evidence="1">Cell inner membrane</location>
        <topology evidence="1">Multi-pass membrane protein</topology>
    </subcellularLocation>
</comment>
<keyword evidence="9 11" id="KW-0807">Transducer</keyword>
<evidence type="ECO:0000256" key="7">
    <source>
        <dbReference type="ARBA" id="ARBA00022989"/>
    </source>
</evidence>
<evidence type="ECO:0000256" key="3">
    <source>
        <dbReference type="ARBA" id="ARBA00022481"/>
    </source>
</evidence>
<dbReference type="InterPro" id="IPR000014">
    <property type="entry name" value="PAS"/>
</dbReference>
<dbReference type="Pfam" id="PF00015">
    <property type="entry name" value="MCPsignal"/>
    <property type="match status" value="1"/>
</dbReference>
<dbReference type="GO" id="GO:0007165">
    <property type="term" value="P:signal transduction"/>
    <property type="evidence" value="ECO:0007669"/>
    <property type="project" value="UniProtKB-KW"/>
</dbReference>
<dbReference type="EMBL" id="JAOANI010000002">
    <property type="protein sequence ID" value="MCT7357420.1"/>
    <property type="molecule type" value="Genomic_DNA"/>
</dbReference>
<dbReference type="InterPro" id="IPR035965">
    <property type="entry name" value="PAS-like_dom_sf"/>
</dbReference>
<accession>A0A9X2WBK3</accession>
<keyword evidence="8" id="KW-0472">Membrane</keyword>
<evidence type="ECO:0000256" key="6">
    <source>
        <dbReference type="ARBA" id="ARBA00022692"/>
    </source>
</evidence>
<keyword evidence="12" id="KW-0175">Coiled coil</keyword>
<dbReference type="InterPro" id="IPR004090">
    <property type="entry name" value="Chemotax_Me-accpt_rcpt"/>
</dbReference>
<gene>
    <name evidence="14" type="ORF">NYR02_00085</name>
</gene>
<keyword evidence="4" id="KW-0145">Chemotaxis</keyword>
<dbReference type="PROSITE" id="PS50111">
    <property type="entry name" value="CHEMOTAXIS_TRANSDUC_2"/>
    <property type="match status" value="1"/>
</dbReference>
<dbReference type="AlphaFoldDB" id="A0A9X2WBK3"/>
<evidence type="ECO:0000256" key="12">
    <source>
        <dbReference type="SAM" id="Coils"/>
    </source>
</evidence>
<keyword evidence="7" id="KW-1133">Transmembrane helix</keyword>
<evidence type="ECO:0000259" key="13">
    <source>
        <dbReference type="PROSITE" id="PS50111"/>
    </source>
</evidence>
<evidence type="ECO:0000256" key="8">
    <source>
        <dbReference type="ARBA" id="ARBA00023136"/>
    </source>
</evidence>
<dbReference type="InterPro" id="IPR013655">
    <property type="entry name" value="PAS_fold_3"/>
</dbReference>
<evidence type="ECO:0000256" key="1">
    <source>
        <dbReference type="ARBA" id="ARBA00004429"/>
    </source>
</evidence>
<dbReference type="SMART" id="SM00283">
    <property type="entry name" value="MA"/>
    <property type="match status" value="1"/>
</dbReference>
<evidence type="ECO:0000256" key="10">
    <source>
        <dbReference type="ARBA" id="ARBA00029447"/>
    </source>
</evidence>
<dbReference type="PANTHER" id="PTHR32089">
    <property type="entry name" value="METHYL-ACCEPTING CHEMOTAXIS PROTEIN MCPB"/>
    <property type="match status" value="1"/>
</dbReference>
<comment type="caution">
    <text evidence="14">The sequence shown here is derived from an EMBL/GenBank/DDBJ whole genome shotgun (WGS) entry which is preliminary data.</text>
</comment>
<evidence type="ECO:0000256" key="2">
    <source>
        <dbReference type="ARBA" id="ARBA00022475"/>
    </source>
</evidence>
<evidence type="ECO:0000313" key="15">
    <source>
        <dbReference type="Proteomes" id="UP001147830"/>
    </source>
</evidence>
<evidence type="ECO:0000256" key="5">
    <source>
        <dbReference type="ARBA" id="ARBA00022519"/>
    </source>
</evidence>
<dbReference type="FunFam" id="3.30.450.20:FF:000046">
    <property type="entry name" value="Aerotaxis sensor receptor"/>
    <property type="match status" value="1"/>
</dbReference>
<dbReference type="SUPFAM" id="SSF55785">
    <property type="entry name" value="PYP-like sensor domain (PAS domain)"/>
    <property type="match status" value="1"/>
</dbReference>
<protein>
    <submittedName>
        <fullName evidence="14">Methyl-accepting chemotaxis protein</fullName>
    </submittedName>
</protein>
<dbReference type="CDD" id="cd00130">
    <property type="entry name" value="PAS"/>
    <property type="match status" value="1"/>
</dbReference>
<dbReference type="Gene3D" id="1.10.287.950">
    <property type="entry name" value="Methyl-accepting chemotaxis protein"/>
    <property type="match status" value="1"/>
</dbReference>
<reference evidence="14" key="2">
    <citation type="submission" date="2022-08" db="EMBL/GenBank/DDBJ databases">
        <authorList>
            <person name="Dong C."/>
        </authorList>
    </citation>
    <scope>NUCLEOTIDE SEQUENCE</scope>
    <source>
        <strain evidence="14">59MF3M-4</strain>
    </source>
</reference>
<proteinExistence type="inferred from homology"/>
<evidence type="ECO:0000313" key="14">
    <source>
        <dbReference type="EMBL" id="MCT7357420.1"/>
    </source>
</evidence>
<dbReference type="GO" id="GO:0006935">
    <property type="term" value="P:chemotaxis"/>
    <property type="evidence" value="ECO:0007669"/>
    <property type="project" value="UniProtKB-KW"/>
</dbReference>
<dbReference type="Proteomes" id="UP001147830">
    <property type="component" value="Unassembled WGS sequence"/>
</dbReference>
<dbReference type="RefSeq" id="WP_260974359.1">
    <property type="nucleotide sequence ID" value="NZ_JAOANI010000002.1"/>
</dbReference>
<evidence type="ECO:0000256" key="9">
    <source>
        <dbReference type="ARBA" id="ARBA00023224"/>
    </source>
</evidence>
<dbReference type="InterPro" id="IPR004089">
    <property type="entry name" value="MCPsignal_dom"/>
</dbReference>